<comment type="similarity">
    <text evidence="3">Belongs to the protein disulfide isomerase family.</text>
</comment>
<evidence type="ECO:0000256" key="4">
    <source>
        <dbReference type="ARBA" id="ARBA00012723"/>
    </source>
</evidence>
<keyword evidence="11" id="KW-1185">Reference proteome</keyword>
<dbReference type="EMBL" id="GL349467">
    <property type="protein sequence ID" value="KNC51392.1"/>
    <property type="molecule type" value="Genomic_DNA"/>
</dbReference>
<keyword evidence="6 10" id="KW-0413">Isomerase</keyword>
<evidence type="ECO:0000256" key="8">
    <source>
        <dbReference type="SAM" id="SignalP"/>
    </source>
</evidence>
<evidence type="ECO:0000256" key="6">
    <source>
        <dbReference type="ARBA" id="ARBA00023235"/>
    </source>
</evidence>
<gene>
    <name evidence="10" type="ORF">AMSG_07575</name>
</gene>
<dbReference type="InterPro" id="IPR017937">
    <property type="entry name" value="Thioredoxin_CS"/>
</dbReference>
<dbReference type="Pfam" id="PF00085">
    <property type="entry name" value="Thioredoxin"/>
    <property type="match status" value="2"/>
</dbReference>
<sequence>MPPSLTLLTLALALLAAAVGTAAKESNVVTITSEEQLESLTSSTADGVIVLEFYAPWCGHCKQLAPIYEEMADEFADASELEPSASIVLTKIDATQLPGLASEYNVKGYPTIIILRVREESSAPTRSVYKGDRGAVELMTAFVAASMDRHISLLDSPADIAAWRRDHTDSGGAIYVAAPSSSAAIDTFYALADGLARRLDSAFVVDPSVAQDVVTVMPPHPSGFPLPPGDGDAFVVDSRLSPDVMIPQILAAALPPVVVLAGENYDLLYDPMLANHDTVVLLVISPEATATPEAATDLLVAFSAFADQFRARHPWQFALVPHNDETSSVRSRYALDFPSDTAGPLDAFLIVETPFTEPKGKYLMPERIHSADLSDASSFLRDIVNGAAVPFIKSEPAPRRATKRGLTTVVGSTFEKLVLKSTRDVLVVFTIPGCKYCAQFDDILKSFAYDARRVKSLIVAKFNAGANDFPTHLFRISGYPSIFFVPAGSSVPHKFDGPRNRPMLIDFVATHARNPSTAKKIAKLAEGHDEL</sequence>
<keyword evidence="8" id="KW-0732">Signal</keyword>
<evidence type="ECO:0000256" key="2">
    <source>
        <dbReference type="ARBA" id="ARBA00004319"/>
    </source>
</evidence>
<evidence type="ECO:0000259" key="9">
    <source>
        <dbReference type="PROSITE" id="PS51352"/>
    </source>
</evidence>
<organism evidence="10 11">
    <name type="scientific">Thecamonas trahens ATCC 50062</name>
    <dbReference type="NCBI Taxonomy" id="461836"/>
    <lineage>
        <taxon>Eukaryota</taxon>
        <taxon>Apusozoa</taxon>
        <taxon>Apusomonadida</taxon>
        <taxon>Apusomonadidae</taxon>
        <taxon>Thecamonas</taxon>
    </lineage>
</organism>
<evidence type="ECO:0000256" key="5">
    <source>
        <dbReference type="ARBA" id="ARBA00022824"/>
    </source>
</evidence>
<dbReference type="OMA" id="EWADAHA"/>
<dbReference type="GO" id="GO:0034976">
    <property type="term" value="P:response to endoplasmic reticulum stress"/>
    <property type="evidence" value="ECO:0007669"/>
    <property type="project" value="TreeGrafter"/>
</dbReference>
<dbReference type="Gene3D" id="3.40.30.10">
    <property type="entry name" value="Glutaredoxin"/>
    <property type="match status" value="3"/>
</dbReference>
<comment type="catalytic activity">
    <reaction evidence="1">
        <text>Catalyzes the rearrangement of -S-S- bonds in proteins.</text>
        <dbReference type="EC" id="5.3.4.1"/>
    </reaction>
</comment>
<dbReference type="GeneID" id="25566465"/>
<dbReference type="CDD" id="cd02961">
    <property type="entry name" value="PDI_a_family"/>
    <property type="match status" value="1"/>
</dbReference>
<evidence type="ECO:0000256" key="3">
    <source>
        <dbReference type="ARBA" id="ARBA00006347"/>
    </source>
</evidence>
<dbReference type="PRINTS" id="PR00421">
    <property type="entry name" value="THIOREDOXIN"/>
</dbReference>
<evidence type="ECO:0000313" key="10">
    <source>
        <dbReference type="EMBL" id="KNC51392.1"/>
    </source>
</evidence>
<comment type="subcellular location">
    <subcellularLocation>
        <location evidence="2">Endoplasmic reticulum lumen</location>
    </subcellularLocation>
</comment>
<feature type="chain" id="PRO_5005537421" description="protein disulfide-isomerase" evidence="8">
    <location>
        <begin position="24"/>
        <end position="531"/>
    </location>
</feature>
<protein>
    <recommendedName>
        <fullName evidence="4">protein disulfide-isomerase</fullName>
        <ecNumber evidence="4">5.3.4.1</ecNumber>
    </recommendedName>
</protein>
<dbReference type="eggNOG" id="KOG0190">
    <property type="taxonomic scope" value="Eukaryota"/>
</dbReference>
<dbReference type="GO" id="GO:0005788">
    <property type="term" value="C:endoplasmic reticulum lumen"/>
    <property type="evidence" value="ECO:0007669"/>
    <property type="project" value="UniProtKB-SubCell"/>
</dbReference>
<dbReference type="PANTHER" id="PTHR18929">
    <property type="entry name" value="PROTEIN DISULFIDE ISOMERASE"/>
    <property type="match status" value="1"/>
</dbReference>
<dbReference type="InterPro" id="IPR013766">
    <property type="entry name" value="Thioredoxin_domain"/>
</dbReference>
<proteinExistence type="inferred from homology"/>
<dbReference type="GO" id="GO:0003756">
    <property type="term" value="F:protein disulfide isomerase activity"/>
    <property type="evidence" value="ECO:0007669"/>
    <property type="project" value="UniProtKB-EC"/>
</dbReference>
<dbReference type="InterPro" id="IPR036249">
    <property type="entry name" value="Thioredoxin-like_sf"/>
</dbReference>
<keyword evidence="5" id="KW-0256">Endoplasmic reticulum</keyword>
<evidence type="ECO:0000256" key="1">
    <source>
        <dbReference type="ARBA" id="ARBA00001182"/>
    </source>
</evidence>
<feature type="signal peptide" evidence="8">
    <location>
        <begin position="1"/>
        <end position="23"/>
    </location>
</feature>
<reference evidence="10 11" key="1">
    <citation type="submission" date="2010-05" db="EMBL/GenBank/DDBJ databases">
        <title>The Genome Sequence of Thecamonas trahens ATCC 50062.</title>
        <authorList>
            <consortium name="The Broad Institute Genome Sequencing Platform"/>
            <person name="Russ C."/>
            <person name="Cuomo C."/>
            <person name="Shea T."/>
            <person name="Young S.K."/>
            <person name="Zeng Q."/>
            <person name="Koehrsen M."/>
            <person name="Haas B."/>
            <person name="Borodovsky M."/>
            <person name="Guigo R."/>
            <person name="Alvarado L."/>
            <person name="Berlin A."/>
            <person name="Bochicchio J."/>
            <person name="Borenstein D."/>
            <person name="Chapman S."/>
            <person name="Chen Z."/>
            <person name="Freedman E."/>
            <person name="Gellesch M."/>
            <person name="Goldberg J."/>
            <person name="Griggs A."/>
            <person name="Gujja S."/>
            <person name="Heilman E."/>
            <person name="Heiman D."/>
            <person name="Hepburn T."/>
            <person name="Howarth C."/>
            <person name="Jen D."/>
            <person name="Larson L."/>
            <person name="Mehta T."/>
            <person name="Park D."/>
            <person name="Pearson M."/>
            <person name="Roberts A."/>
            <person name="Saif S."/>
            <person name="Shenoy N."/>
            <person name="Sisk P."/>
            <person name="Stolte C."/>
            <person name="Sykes S."/>
            <person name="Thomson T."/>
            <person name="Walk T."/>
            <person name="White J."/>
            <person name="Yandava C."/>
            <person name="Burger G."/>
            <person name="Gray M.W."/>
            <person name="Holland P.W.H."/>
            <person name="King N."/>
            <person name="Lang F.B.F."/>
            <person name="Roger A.J."/>
            <person name="Ruiz-Trillo I."/>
            <person name="Lander E."/>
            <person name="Nusbaum C."/>
        </authorList>
    </citation>
    <scope>NUCLEOTIDE SEQUENCE [LARGE SCALE GENOMIC DNA]</scope>
    <source>
        <strain evidence="10 11">ATCC 50062</strain>
    </source>
</reference>
<dbReference type="Proteomes" id="UP000054408">
    <property type="component" value="Unassembled WGS sequence"/>
</dbReference>
<feature type="domain" description="Thioredoxin" evidence="9">
    <location>
        <begin position="17"/>
        <end position="148"/>
    </location>
</feature>
<dbReference type="GO" id="GO:0006457">
    <property type="term" value="P:protein folding"/>
    <property type="evidence" value="ECO:0007669"/>
    <property type="project" value="TreeGrafter"/>
</dbReference>
<dbReference type="PROSITE" id="PS00194">
    <property type="entry name" value="THIOREDOXIN_1"/>
    <property type="match status" value="1"/>
</dbReference>
<dbReference type="AlphaFoldDB" id="A0A0L0DGD2"/>
<evidence type="ECO:0000313" key="11">
    <source>
        <dbReference type="Proteomes" id="UP000054408"/>
    </source>
</evidence>
<keyword evidence="7" id="KW-0676">Redox-active center</keyword>
<dbReference type="SUPFAM" id="SSF52833">
    <property type="entry name" value="Thioredoxin-like"/>
    <property type="match status" value="2"/>
</dbReference>
<evidence type="ECO:0000256" key="7">
    <source>
        <dbReference type="ARBA" id="ARBA00023284"/>
    </source>
</evidence>
<dbReference type="OrthoDB" id="427280at2759"/>
<dbReference type="RefSeq" id="XP_013756060.1">
    <property type="nucleotide sequence ID" value="XM_013900606.1"/>
</dbReference>
<accession>A0A0L0DGD2</accession>
<dbReference type="PROSITE" id="PS51352">
    <property type="entry name" value="THIOREDOXIN_2"/>
    <property type="match status" value="1"/>
</dbReference>
<name>A0A0L0DGD2_THETB</name>
<dbReference type="EC" id="5.3.4.1" evidence="4"/>
<dbReference type="STRING" id="461836.A0A0L0DGD2"/>
<dbReference type="PANTHER" id="PTHR18929:SF132">
    <property type="entry name" value="PROTEIN DISULFIDE-ISOMERASE A3"/>
    <property type="match status" value="1"/>
</dbReference>